<dbReference type="RefSeq" id="XP_012681181.1">
    <property type="nucleotide sequence ID" value="XM_012825727.3"/>
</dbReference>
<accession>A0A6P3VU24</accession>
<protein>
    <submittedName>
        <fullName evidence="2">Synaptonemal complex central element protein 2</fullName>
    </submittedName>
</protein>
<dbReference type="PANTHER" id="PTHR28398:SF1">
    <property type="entry name" value="SYNAPTONEMAL COMPLEX CENTRAL ELEMENT PROTEIN 2"/>
    <property type="match status" value="1"/>
</dbReference>
<sequence>MTLDDSHEPEIEDSGIGASTLLCRSPTSEAEDNNISYFPLNKRIDVIGKKAQDLIERINHRRAMDQKVMSDFEDTLMKKVGETCQELKDHMFSKYEEHGAWSCGMEARLQELSEVLGRSSQLSVELQGACQTLVAINKGIQQTSEQ</sequence>
<dbReference type="InterPro" id="IPR034609">
    <property type="entry name" value="Syce2"/>
</dbReference>
<organism evidence="1 2">
    <name type="scientific">Clupea harengus</name>
    <name type="common">Atlantic herring</name>
    <dbReference type="NCBI Taxonomy" id="7950"/>
    <lineage>
        <taxon>Eukaryota</taxon>
        <taxon>Metazoa</taxon>
        <taxon>Chordata</taxon>
        <taxon>Craniata</taxon>
        <taxon>Vertebrata</taxon>
        <taxon>Euteleostomi</taxon>
        <taxon>Actinopterygii</taxon>
        <taxon>Neopterygii</taxon>
        <taxon>Teleostei</taxon>
        <taxon>Clupei</taxon>
        <taxon>Clupeiformes</taxon>
        <taxon>Clupeoidei</taxon>
        <taxon>Clupeidae</taxon>
        <taxon>Clupea</taxon>
    </lineage>
</organism>
<dbReference type="GO" id="GO:0000801">
    <property type="term" value="C:central element"/>
    <property type="evidence" value="ECO:0007669"/>
    <property type="project" value="InterPro"/>
</dbReference>
<dbReference type="KEGG" id="char:105898680"/>
<proteinExistence type="predicted"/>
<evidence type="ECO:0000313" key="1">
    <source>
        <dbReference type="Proteomes" id="UP000515152"/>
    </source>
</evidence>
<reference evidence="2" key="1">
    <citation type="submission" date="2025-08" db="UniProtKB">
        <authorList>
            <consortium name="RefSeq"/>
        </authorList>
    </citation>
    <scope>IDENTIFICATION</scope>
</reference>
<dbReference type="GO" id="GO:0007130">
    <property type="term" value="P:synaptonemal complex assembly"/>
    <property type="evidence" value="ECO:0007669"/>
    <property type="project" value="InterPro"/>
</dbReference>
<dbReference type="PANTHER" id="PTHR28398">
    <property type="entry name" value="SYNAPTONEMAL COMPLEX CENTRAL ELEMENT PROTEIN 2"/>
    <property type="match status" value="1"/>
</dbReference>
<dbReference type="AlphaFoldDB" id="A0A6P3VU24"/>
<dbReference type="GeneID" id="105898680"/>
<keyword evidence="1" id="KW-1185">Reference proteome</keyword>
<name>A0A6P3VU24_CLUHA</name>
<dbReference type="Proteomes" id="UP000515152">
    <property type="component" value="Chromosome 1"/>
</dbReference>
<dbReference type="CTD" id="256126"/>
<dbReference type="OrthoDB" id="6142414at2759"/>
<evidence type="ECO:0000313" key="2">
    <source>
        <dbReference type="RefSeq" id="XP_012681181.1"/>
    </source>
</evidence>
<gene>
    <name evidence="2" type="primary">syce2</name>
</gene>